<proteinExistence type="predicted"/>
<dbReference type="Gene3D" id="3.30.2310.20">
    <property type="entry name" value="RelE-like"/>
    <property type="match status" value="1"/>
</dbReference>
<dbReference type="InterPro" id="IPR035093">
    <property type="entry name" value="RelE/ParE_toxin_dom_sf"/>
</dbReference>
<organism evidence="1 2">
    <name type="scientific">Candidatus Defluviicoccus seviourii</name>
    <dbReference type="NCBI Taxonomy" id="2565273"/>
    <lineage>
        <taxon>Bacteria</taxon>
        <taxon>Pseudomonadati</taxon>
        <taxon>Pseudomonadota</taxon>
        <taxon>Alphaproteobacteria</taxon>
        <taxon>Rhodospirillales</taxon>
        <taxon>Rhodospirillaceae</taxon>
        <taxon>Defluviicoccus</taxon>
    </lineage>
</organism>
<gene>
    <name evidence="1" type="ORF">DF3PA_80104</name>
</gene>
<comment type="caution">
    <text evidence="1">The sequence shown here is derived from an EMBL/GenBank/DDBJ whole genome shotgun (WGS) entry which is preliminary data.</text>
</comment>
<protein>
    <recommendedName>
        <fullName evidence="3">Type II toxin-antitoxin system RelE/ParE family toxin</fullName>
    </recommendedName>
</protein>
<keyword evidence="2" id="KW-1185">Reference proteome</keyword>
<evidence type="ECO:0000313" key="2">
    <source>
        <dbReference type="Proteomes" id="UP000326641"/>
    </source>
</evidence>
<dbReference type="Proteomes" id="UP000326641">
    <property type="component" value="Unassembled WGS sequence"/>
</dbReference>
<accession>A0A564WJX5</accession>
<reference evidence="1" key="1">
    <citation type="submission" date="2018-11" db="EMBL/GenBank/DDBJ databases">
        <authorList>
            <person name="Onetto C."/>
        </authorList>
    </citation>
    <scope>NUCLEOTIDE SEQUENCE [LARGE SCALE GENOMIC DNA]</scope>
</reference>
<evidence type="ECO:0000313" key="1">
    <source>
        <dbReference type="EMBL" id="VUX47944.1"/>
    </source>
</evidence>
<name>A0A564WJX5_9PROT</name>
<evidence type="ECO:0008006" key="3">
    <source>
        <dbReference type="Google" id="ProtNLM"/>
    </source>
</evidence>
<dbReference type="EMBL" id="UXAT02000053">
    <property type="protein sequence ID" value="VUX47944.1"/>
    <property type="molecule type" value="Genomic_DNA"/>
</dbReference>
<dbReference type="AlphaFoldDB" id="A0A564WJX5"/>
<sequence>MRRVRILEQAAEEALAAAAWYERRHPGLGVEFGRAIDASIALLEEAIVPLATMAGQAGARGAKRFVLKRFPYDIVVRELPDEILVIAIAHHARRPGYWRGRRRP</sequence>